<keyword evidence="1" id="KW-0732">Signal</keyword>
<dbReference type="EMBL" id="LMZQ01000028">
    <property type="protein sequence ID" value="KRT13914.1"/>
    <property type="molecule type" value="Genomic_DNA"/>
</dbReference>
<evidence type="ECO:0000313" key="3">
    <source>
        <dbReference type="Proteomes" id="UP000051950"/>
    </source>
</evidence>
<evidence type="ECO:0000313" key="2">
    <source>
        <dbReference type="EMBL" id="KRT13914.1"/>
    </source>
</evidence>
<evidence type="ECO:0000256" key="1">
    <source>
        <dbReference type="SAM" id="SignalP"/>
    </source>
</evidence>
<gene>
    <name evidence="2" type="ORF">ASU31_21900</name>
</gene>
<protein>
    <submittedName>
        <fullName evidence="2">Uncharacterized protein</fullName>
    </submittedName>
</protein>
<organism evidence="2 3">
    <name type="scientific">Pedobacter ginsenosidimutans</name>
    <dbReference type="NCBI Taxonomy" id="687842"/>
    <lineage>
        <taxon>Bacteria</taxon>
        <taxon>Pseudomonadati</taxon>
        <taxon>Bacteroidota</taxon>
        <taxon>Sphingobacteriia</taxon>
        <taxon>Sphingobacteriales</taxon>
        <taxon>Sphingobacteriaceae</taxon>
        <taxon>Pedobacter</taxon>
    </lineage>
</organism>
<keyword evidence="3" id="KW-1185">Reference proteome</keyword>
<comment type="caution">
    <text evidence="2">The sequence shown here is derived from an EMBL/GenBank/DDBJ whole genome shotgun (WGS) entry which is preliminary data.</text>
</comment>
<sequence>MKSNMKKQLFILLAFIVLALTSNAQVTLQTFQIGQNYLQSSNTLKVPNTAVATPFKFTIVTKRSIASSGGFVSGNCKISLYYTENQSSDSNIPDDPSTVLLKEASITSSNYKDDFATLKDLDTSLPINKKDGKIILRFEFLDNGNVNRISYSTTRYGIYVVPPPVVVTITNNVISLYNNGVNYPSTIGSKPIVSPSDYYSESYEIKNANGIFETALENGYIISGDEVNGGYITGIMANTTGGTYRRVIITRSGARSYSNEIIVPPSPTATPNTYTVTKTEVFDSNGLLTGNKIKIILDHPDPNIRFRALIFGTEDPQNTPINSNYEFFIPYIDTIVVAGLTSNAGSNLSITPTWK</sequence>
<dbReference type="STRING" id="687842.ASU31_21900"/>
<reference evidence="2 3" key="1">
    <citation type="submission" date="2015-11" db="EMBL/GenBank/DDBJ databases">
        <title>Sequence of Pedobacter ginsenosidimutans.</title>
        <authorList>
            <person name="Carson E."/>
            <person name="Keyser V."/>
            <person name="Newman J."/>
            <person name="Miller J."/>
        </authorList>
    </citation>
    <scope>NUCLEOTIDE SEQUENCE [LARGE SCALE GENOMIC DNA]</scope>
    <source>
        <strain evidence="2 3">KACC 14530</strain>
    </source>
</reference>
<dbReference type="Proteomes" id="UP000051950">
    <property type="component" value="Unassembled WGS sequence"/>
</dbReference>
<proteinExistence type="predicted"/>
<accession>A0A0T5VJ76</accession>
<feature type="signal peptide" evidence="1">
    <location>
        <begin position="1"/>
        <end position="24"/>
    </location>
</feature>
<feature type="chain" id="PRO_5006665205" evidence="1">
    <location>
        <begin position="25"/>
        <end position="355"/>
    </location>
</feature>
<dbReference type="AlphaFoldDB" id="A0A0T5VJ76"/>
<name>A0A0T5VJ76_9SPHI</name>